<name>W2L7S5_PHYNI</name>
<feature type="compositionally biased region" description="Low complexity" evidence="1">
    <location>
        <begin position="98"/>
        <end position="108"/>
    </location>
</feature>
<organism evidence="2">
    <name type="scientific">Phytophthora nicotianae</name>
    <name type="common">Potato buckeye rot agent</name>
    <name type="synonym">Phytophthora parasitica</name>
    <dbReference type="NCBI Taxonomy" id="4792"/>
    <lineage>
        <taxon>Eukaryota</taxon>
        <taxon>Sar</taxon>
        <taxon>Stramenopiles</taxon>
        <taxon>Oomycota</taxon>
        <taxon>Peronosporomycetes</taxon>
        <taxon>Peronosporales</taxon>
        <taxon>Peronosporaceae</taxon>
        <taxon>Phytophthora</taxon>
    </lineage>
</organism>
<proteinExistence type="predicted"/>
<feature type="region of interest" description="Disordered" evidence="1">
    <location>
        <begin position="98"/>
        <end position="160"/>
    </location>
</feature>
<accession>W2L7S5</accession>
<dbReference type="AlphaFoldDB" id="W2L7S5"/>
<reference evidence="2" key="1">
    <citation type="submission" date="2013-11" db="EMBL/GenBank/DDBJ databases">
        <title>The Genome Sequence of Phytophthora parasitica CHvinca01.</title>
        <authorList>
            <consortium name="The Broad Institute Genomics Platform"/>
            <person name="Russ C."/>
            <person name="Tyler B."/>
            <person name="Panabieres F."/>
            <person name="Shan W."/>
            <person name="Tripathy S."/>
            <person name="Grunwald N."/>
            <person name="Machado M."/>
            <person name="Johnson C.S."/>
            <person name="Arredondo F."/>
            <person name="Hong C."/>
            <person name="Coffey M."/>
            <person name="Young S.K."/>
            <person name="Zeng Q."/>
            <person name="Gargeya S."/>
            <person name="Fitzgerald M."/>
            <person name="Abouelleil A."/>
            <person name="Alvarado L."/>
            <person name="Chapman S.B."/>
            <person name="Gainer-Dewar J."/>
            <person name="Goldberg J."/>
            <person name="Griggs A."/>
            <person name="Gujja S."/>
            <person name="Hansen M."/>
            <person name="Howarth C."/>
            <person name="Imamovic A."/>
            <person name="Ireland A."/>
            <person name="Larimer J."/>
            <person name="McCowan C."/>
            <person name="Murphy C."/>
            <person name="Pearson M."/>
            <person name="Poon T.W."/>
            <person name="Priest M."/>
            <person name="Roberts A."/>
            <person name="Saif S."/>
            <person name="Shea T."/>
            <person name="Sykes S."/>
            <person name="Wortman J."/>
            <person name="Nusbaum C."/>
            <person name="Birren B."/>
        </authorList>
    </citation>
    <scope>NUCLEOTIDE SEQUENCE [LARGE SCALE GENOMIC DNA]</scope>
    <source>
        <strain evidence="2">CHvinca01</strain>
    </source>
</reference>
<sequence>NFTPTRKMECPRCQAAIVVRPPDPAGANLVARRLCACCEQLLDWDAFAVGPAGAAARRCIVCANGPHAVRHWQRGGPPAPPLSPAAIRLAVLQRTMRPRAPAPSLTLSPAPPPAPHRRRRHNWVARRRKNREARRARRRQRQETQEYSLDKNRPIHALHW</sequence>
<dbReference type="VEuPathDB" id="FungiDB:PPTG_11029"/>
<protein>
    <submittedName>
        <fullName evidence="2">Uncharacterized protein</fullName>
    </submittedName>
</protein>
<feature type="compositionally biased region" description="Basic and acidic residues" evidence="1">
    <location>
        <begin position="141"/>
        <end position="153"/>
    </location>
</feature>
<gene>
    <name evidence="2" type="ORF">L917_08336</name>
</gene>
<evidence type="ECO:0000313" key="2">
    <source>
        <dbReference type="EMBL" id="ETL93508.1"/>
    </source>
</evidence>
<evidence type="ECO:0000256" key="1">
    <source>
        <dbReference type="SAM" id="MobiDB-lite"/>
    </source>
</evidence>
<dbReference type="EMBL" id="KI679566">
    <property type="protein sequence ID" value="ETL93508.1"/>
    <property type="molecule type" value="Genomic_DNA"/>
</dbReference>
<dbReference type="Proteomes" id="UP000054423">
    <property type="component" value="Unassembled WGS sequence"/>
</dbReference>
<feature type="compositionally biased region" description="Basic residues" evidence="1">
    <location>
        <begin position="115"/>
        <end position="140"/>
    </location>
</feature>
<feature type="non-terminal residue" evidence="2">
    <location>
        <position position="1"/>
    </location>
</feature>